<dbReference type="Proteomes" id="UP000656319">
    <property type="component" value="Unassembled WGS sequence"/>
</dbReference>
<protein>
    <submittedName>
        <fullName evidence="1">Uncharacterized protein</fullName>
    </submittedName>
</protein>
<gene>
    <name evidence="1" type="ORF">LMG27952_01745</name>
</gene>
<dbReference type="EMBL" id="CAJHCQ010000003">
    <property type="protein sequence ID" value="CAD6524629.1"/>
    <property type="molecule type" value="Genomic_DNA"/>
</dbReference>
<keyword evidence="2" id="KW-1185">Reference proteome</keyword>
<sequence>MNKRDSSAGVPSVREAALYFDDCARRLYQLGALFEAVSCMSAEFTTARGLADVGVRLSEEWASSMEAQRERYRSEVPHA</sequence>
<name>A0ABM8NGW0_9BURK</name>
<proteinExistence type="predicted"/>
<comment type="caution">
    <text evidence="1">The sequence shown here is derived from an EMBL/GenBank/DDBJ whole genome shotgun (WGS) entry which is preliminary data.</text>
</comment>
<accession>A0ABM8NGW0</accession>
<organism evidence="1 2">
    <name type="scientific">Paraburkholderia hiiakae</name>
    <dbReference type="NCBI Taxonomy" id="1081782"/>
    <lineage>
        <taxon>Bacteria</taxon>
        <taxon>Pseudomonadati</taxon>
        <taxon>Pseudomonadota</taxon>
        <taxon>Betaproteobacteria</taxon>
        <taxon>Burkholderiales</taxon>
        <taxon>Burkholderiaceae</taxon>
        <taxon>Paraburkholderia</taxon>
    </lineage>
</organism>
<evidence type="ECO:0000313" key="1">
    <source>
        <dbReference type="EMBL" id="CAD6524629.1"/>
    </source>
</evidence>
<dbReference type="RefSeq" id="WP_201695497.1">
    <property type="nucleotide sequence ID" value="NZ_CAJHCQ010000003.1"/>
</dbReference>
<reference evidence="1 2" key="1">
    <citation type="submission" date="2020-10" db="EMBL/GenBank/DDBJ databases">
        <authorList>
            <person name="Peeters C."/>
        </authorList>
    </citation>
    <scope>NUCLEOTIDE SEQUENCE [LARGE SCALE GENOMIC DNA]</scope>
    <source>
        <strain evidence="1 2">LMG 27952</strain>
    </source>
</reference>
<evidence type="ECO:0000313" key="2">
    <source>
        <dbReference type="Proteomes" id="UP000656319"/>
    </source>
</evidence>